<evidence type="ECO:0000256" key="5">
    <source>
        <dbReference type="ARBA" id="ARBA00022692"/>
    </source>
</evidence>
<dbReference type="PANTHER" id="PTHR48061">
    <property type="entry name" value="LEUCINE-RICH REPEAT RECEPTOR PROTEIN KINASE EMS1-LIKE-RELATED"/>
    <property type="match status" value="1"/>
</dbReference>
<keyword evidence="4" id="KW-0433">Leucine-rich repeat</keyword>
<keyword evidence="9" id="KW-0472">Membrane</keyword>
<dbReference type="SUPFAM" id="SSF52047">
    <property type="entry name" value="RNI-like"/>
    <property type="match status" value="1"/>
</dbReference>
<dbReference type="FunFam" id="3.80.10.10:FF:000111">
    <property type="entry name" value="LRR receptor-like serine/threonine-protein kinase ERECTA"/>
    <property type="match status" value="1"/>
</dbReference>
<name>A0A7N2MVF6_QUELO</name>
<keyword evidence="10" id="KW-0675">Receptor</keyword>
<evidence type="ECO:0000256" key="9">
    <source>
        <dbReference type="ARBA" id="ARBA00023136"/>
    </source>
</evidence>
<keyword evidence="13" id="KW-1185">Reference proteome</keyword>
<keyword evidence="3" id="KW-1003">Cell membrane</keyword>
<dbReference type="InterPro" id="IPR046956">
    <property type="entry name" value="RLP23-like"/>
</dbReference>
<proteinExistence type="inferred from homology"/>
<evidence type="ECO:0000256" key="2">
    <source>
        <dbReference type="ARBA" id="ARBA00009592"/>
    </source>
</evidence>
<keyword evidence="7" id="KW-0677">Repeat</keyword>
<comment type="subcellular location">
    <subcellularLocation>
        <location evidence="1">Cell membrane</location>
        <topology evidence="1">Single-pass type I membrane protein</topology>
    </subcellularLocation>
</comment>
<evidence type="ECO:0000256" key="8">
    <source>
        <dbReference type="ARBA" id="ARBA00022989"/>
    </source>
</evidence>
<evidence type="ECO:0000256" key="7">
    <source>
        <dbReference type="ARBA" id="ARBA00022737"/>
    </source>
</evidence>
<evidence type="ECO:0000256" key="3">
    <source>
        <dbReference type="ARBA" id="ARBA00022475"/>
    </source>
</evidence>
<dbReference type="InterPro" id="IPR032675">
    <property type="entry name" value="LRR_dom_sf"/>
</dbReference>
<dbReference type="FunFam" id="3.80.10.10:FF:000041">
    <property type="entry name" value="LRR receptor-like serine/threonine-protein kinase ERECTA"/>
    <property type="match status" value="1"/>
</dbReference>
<keyword evidence="6" id="KW-0732">Signal</keyword>
<keyword evidence="8" id="KW-1133">Transmembrane helix</keyword>
<dbReference type="EMBL" id="LRBV02000011">
    <property type="status" value="NOT_ANNOTATED_CDS"/>
    <property type="molecule type" value="Genomic_DNA"/>
</dbReference>
<dbReference type="SUPFAM" id="SSF52058">
    <property type="entry name" value="L domain-like"/>
    <property type="match status" value="3"/>
</dbReference>
<organism evidence="12 13">
    <name type="scientific">Quercus lobata</name>
    <name type="common">Valley oak</name>
    <dbReference type="NCBI Taxonomy" id="97700"/>
    <lineage>
        <taxon>Eukaryota</taxon>
        <taxon>Viridiplantae</taxon>
        <taxon>Streptophyta</taxon>
        <taxon>Embryophyta</taxon>
        <taxon>Tracheophyta</taxon>
        <taxon>Spermatophyta</taxon>
        <taxon>Magnoliopsida</taxon>
        <taxon>eudicotyledons</taxon>
        <taxon>Gunneridae</taxon>
        <taxon>Pentapetalae</taxon>
        <taxon>rosids</taxon>
        <taxon>fabids</taxon>
        <taxon>Fagales</taxon>
        <taxon>Fagaceae</taxon>
        <taxon>Quercus</taxon>
    </lineage>
</organism>
<evidence type="ECO:0000313" key="13">
    <source>
        <dbReference type="Proteomes" id="UP000594261"/>
    </source>
</evidence>
<dbReference type="OMA" id="SANGKEW"/>
<evidence type="ECO:0000256" key="6">
    <source>
        <dbReference type="ARBA" id="ARBA00022729"/>
    </source>
</evidence>
<dbReference type="InParanoid" id="A0A7N2MVF6"/>
<comment type="similarity">
    <text evidence="2">Belongs to the RLP family.</text>
</comment>
<evidence type="ECO:0000256" key="11">
    <source>
        <dbReference type="ARBA" id="ARBA00023180"/>
    </source>
</evidence>
<sequence length="855" mass="95145">MAFLSRLVDQIEEKSHLQPYIVHKTVHWNETQFPDCCLWKVVNCNKEGRVVDLDLFNESITGGLDNSSPLFSLHYLQTLNLSYNKLRSSQIPSQFGNLTNLFYLNLSNSGFAGQIPSEISNLKRLVTLDLSSYLLLSYSMLEIKKPNLATLVKNFGELKELYLDGVNISALGNEWCQALSSSVPNLRVLSMSDCYLSGPFDSSLQKLQSLSIIRLDFNLFNAPVPDFFANFANLTSLGLSFCGLIGTFPEKVFRILTLQTIDLSNNELLQGSLPEFLPNGSLRSLPDSIGNLAMLSRIDLSSCNFNGSIPNSIGNLTQLVYLDMSFNNFTGPIPSFSMAKNLTDINLSHNDLTGKIHSLIWKDLLKLVNLDLSYNSLEGNIPYSLFSLPSLQRLRLSNNQFSGRLEFNLSSTLLNFLDLSSNNLEGPVPTFTFNLKIHGEIPNWIWEFYDLFSFNHLMMTPEVAIFNLSFISALDLHSNQLEGELPDLPPSAIYLDFSMNNFNSVVPARVGDSLSSAHFTSLSSNKFHGGIPQSLCNAPCLQVLDLSNNTLDGMIPQCLIEMSETFKLGVLDLRRNKLSGTISDTFSGNCGLQTLNLNKNLLEGTVPRSLGNCKSLEVFDIGNNYIEDTLPCHLRNISRLHVLVLRSNEFYGSIHCEGSNAPWPMLQILDLASNNFTGPFPRKSLSTWKAMTNNEDVAQSELKHLEFDAQGIIQYRYLDVTTVTMKGQEMELGKILTVFTSFDLSCNYLDGPIPDNIGILNSLYILNLSHNAFIGQIPPSLGKLSQLESLDLSSNQLSGEIPMQLADSLTFLSVLNLSLNQLVGPIPCVKQFGTFLEASYERNKGLCGVCFEDKF</sequence>
<keyword evidence="11" id="KW-0325">Glycoprotein</keyword>
<dbReference type="AlphaFoldDB" id="A0A7N2MVF6"/>
<dbReference type="Pfam" id="PF00560">
    <property type="entry name" value="LRR_1"/>
    <property type="match status" value="9"/>
</dbReference>
<evidence type="ECO:0000313" key="12">
    <source>
        <dbReference type="EnsemblPlants" id="QL11p003761:mrna"/>
    </source>
</evidence>
<dbReference type="InterPro" id="IPR001611">
    <property type="entry name" value="Leu-rich_rpt"/>
</dbReference>
<dbReference type="Proteomes" id="UP000594261">
    <property type="component" value="Chromosome 11"/>
</dbReference>
<reference evidence="12 13" key="1">
    <citation type="journal article" date="2016" name="G3 (Bethesda)">
        <title>First Draft Assembly and Annotation of the Genome of a California Endemic Oak Quercus lobata Nee (Fagaceae).</title>
        <authorList>
            <person name="Sork V.L."/>
            <person name="Fitz-Gibbon S.T."/>
            <person name="Puiu D."/>
            <person name="Crepeau M."/>
            <person name="Gugger P.F."/>
            <person name="Sherman R."/>
            <person name="Stevens K."/>
            <person name="Langley C.H."/>
            <person name="Pellegrini M."/>
            <person name="Salzberg S.L."/>
        </authorList>
    </citation>
    <scope>NUCLEOTIDE SEQUENCE [LARGE SCALE GENOMIC DNA]</scope>
    <source>
        <strain evidence="12 13">cv. SW786</strain>
    </source>
</reference>
<dbReference type="Gramene" id="QL11p003761:mrna">
    <property type="protein sequence ID" value="QL11p003761:mrna"/>
    <property type="gene ID" value="QL11p003761"/>
</dbReference>
<evidence type="ECO:0000256" key="1">
    <source>
        <dbReference type="ARBA" id="ARBA00004251"/>
    </source>
</evidence>
<dbReference type="PANTHER" id="PTHR48061:SF2">
    <property type="entry name" value="RECEPTOR LIKE PROTEIN 30-LIKE"/>
    <property type="match status" value="1"/>
</dbReference>
<dbReference type="Pfam" id="PF13855">
    <property type="entry name" value="LRR_8"/>
    <property type="match status" value="2"/>
</dbReference>
<dbReference type="Gene3D" id="3.80.10.10">
    <property type="entry name" value="Ribonuclease Inhibitor"/>
    <property type="match status" value="5"/>
</dbReference>
<evidence type="ECO:0000256" key="4">
    <source>
        <dbReference type="ARBA" id="ARBA00022614"/>
    </source>
</evidence>
<evidence type="ECO:0000256" key="10">
    <source>
        <dbReference type="ARBA" id="ARBA00023170"/>
    </source>
</evidence>
<dbReference type="EnsemblPlants" id="QL11p003761:mrna">
    <property type="protein sequence ID" value="QL11p003761:mrna"/>
    <property type="gene ID" value="QL11p003761"/>
</dbReference>
<keyword evidence="5" id="KW-0812">Transmembrane</keyword>
<reference evidence="12" key="2">
    <citation type="submission" date="2021-01" db="UniProtKB">
        <authorList>
            <consortium name="EnsemblPlants"/>
        </authorList>
    </citation>
    <scope>IDENTIFICATION</scope>
</reference>
<evidence type="ECO:0008006" key="14">
    <source>
        <dbReference type="Google" id="ProtNLM"/>
    </source>
</evidence>
<accession>A0A7N2MVF6</accession>
<protein>
    <recommendedName>
        <fullName evidence="14">Verticillium wilt resistance-like protein</fullName>
    </recommendedName>
</protein>
<dbReference type="PRINTS" id="PR00019">
    <property type="entry name" value="LEURICHRPT"/>
</dbReference>
<dbReference type="FunFam" id="3.80.10.10:FF:000095">
    <property type="entry name" value="LRR receptor-like serine/threonine-protein kinase GSO1"/>
    <property type="match status" value="1"/>
</dbReference>
<dbReference type="GO" id="GO:0005886">
    <property type="term" value="C:plasma membrane"/>
    <property type="evidence" value="ECO:0007669"/>
    <property type="project" value="UniProtKB-SubCell"/>
</dbReference>